<evidence type="ECO:0000313" key="1">
    <source>
        <dbReference type="EMBL" id="MPM66633.1"/>
    </source>
</evidence>
<dbReference type="EMBL" id="VSSQ01021205">
    <property type="protein sequence ID" value="MPM66633.1"/>
    <property type="molecule type" value="Genomic_DNA"/>
</dbReference>
<dbReference type="AlphaFoldDB" id="A0A645BTR9"/>
<sequence>MVLDAGTGSPVIMLSSTYDSPEVIVPSTGIFSPGFTLIVSPFSMDEIGTITASPSLTSVASFGCSPISLRIADEVLPLAFSSSNLPKRTNATIIVAAS</sequence>
<organism evidence="1">
    <name type="scientific">bioreactor metagenome</name>
    <dbReference type="NCBI Taxonomy" id="1076179"/>
    <lineage>
        <taxon>unclassified sequences</taxon>
        <taxon>metagenomes</taxon>
        <taxon>ecological metagenomes</taxon>
    </lineage>
</organism>
<name>A0A645BTR9_9ZZZZ</name>
<comment type="caution">
    <text evidence="1">The sequence shown here is derived from an EMBL/GenBank/DDBJ whole genome shotgun (WGS) entry which is preliminary data.</text>
</comment>
<accession>A0A645BTR9</accession>
<gene>
    <name evidence="1" type="ORF">SDC9_113543</name>
</gene>
<proteinExistence type="predicted"/>
<reference evidence="1" key="1">
    <citation type="submission" date="2019-08" db="EMBL/GenBank/DDBJ databases">
        <authorList>
            <person name="Kucharzyk K."/>
            <person name="Murdoch R.W."/>
            <person name="Higgins S."/>
            <person name="Loffler F."/>
        </authorList>
    </citation>
    <scope>NUCLEOTIDE SEQUENCE</scope>
</reference>
<protein>
    <submittedName>
        <fullName evidence="1">Uncharacterized protein</fullName>
    </submittedName>
</protein>